<accession>A0ABS2APW4</accession>
<dbReference type="InterPro" id="IPR005158">
    <property type="entry name" value="BTAD"/>
</dbReference>
<keyword evidence="5" id="KW-0802">TPR repeat</keyword>
<dbReference type="InterPro" id="IPR019734">
    <property type="entry name" value="TPR_rpt"/>
</dbReference>
<keyword evidence="4" id="KW-0804">Transcription</keyword>
<dbReference type="InterPro" id="IPR011990">
    <property type="entry name" value="TPR-like_helical_dom_sf"/>
</dbReference>
<dbReference type="SMART" id="SM01043">
    <property type="entry name" value="BTAD"/>
    <property type="match status" value="1"/>
</dbReference>
<evidence type="ECO:0000256" key="5">
    <source>
        <dbReference type="PROSITE-ProRule" id="PRU00339"/>
    </source>
</evidence>
<dbReference type="PANTHER" id="PTHR35807:SF1">
    <property type="entry name" value="TRANSCRIPTIONAL REGULATOR REDD"/>
    <property type="match status" value="1"/>
</dbReference>
<dbReference type="Proteomes" id="UP000632138">
    <property type="component" value="Unassembled WGS sequence"/>
</dbReference>
<dbReference type="InterPro" id="IPR036388">
    <property type="entry name" value="WH-like_DNA-bd_sf"/>
</dbReference>
<dbReference type="SUPFAM" id="SSF52540">
    <property type="entry name" value="P-loop containing nucleoside triphosphate hydrolases"/>
    <property type="match status" value="1"/>
</dbReference>
<dbReference type="PRINTS" id="PR00364">
    <property type="entry name" value="DISEASERSIST"/>
</dbReference>
<keyword evidence="2" id="KW-0805">Transcription regulation</keyword>
<keyword evidence="3" id="KW-0238">DNA-binding</keyword>
<evidence type="ECO:0000313" key="9">
    <source>
        <dbReference type="EMBL" id="MBM2621820.1"/>
    </source>
</evidence>
<dbReference type="Gene3D" id="1.10.10.10">
    <property type="entry name" value="Winged helix-like DNA-binding domain superfamily/Winged helix DNA-binding domain"/>
    <property type="match status" value="1"/>
</dbReference>
<sequence>MEIGALGPLDVPAGPAGPPKQRAVLALLLCRANTAVPFHEVVEELWEHDPPASAAANIRQYVSGIKRLLPGVTRRGTGYLLTIDPRSLDVWWFQQGAEAARSLIADGELAAAIPVLDSALGLWRGPAVADVPAGPVLTGWRRALAEQRYVTCEDRAEAFLGLRAYDRAATQAHDLLALEPLRERAHLLLARARYGAGDVAGALAVLDTARRLLADELGLDPGDDLVALRQAILHREADPATLPPVRPQPATAQRRAPRQLPGEVSPFRGRAAQLAELDRLFRGTGSNRMVVVTLTGTAGVGKTTLALHWAHRVRGWFPDGQLYLNLRGFDPGGEPVDPAEALRTLLTALHVPAARIPATLDDRSALLRSTLTGTRTLLVLDNARDSDQVRPLLPGSPECLVVVTSRTALLGLVTAGAEPVRLEPVDPSEAADLLAARVGAERVAAEPGAVAEIARLSAYLPLTLAIVAAQAALSARQSLASLAASLGGLAASGGGSSSPGGLAAFSGGPSSPGGLAAFSGGEVDVRSVFSWSYRALGPDAARMFRLLGLHPGADVSVDAAAALASCPPKVAEDLLDELCAAALLHRTGSGRFATHDLLREYAAELAVSAAEPSAADSAALSVADDAGAAVARLYQHLLHTAYAAALAITTGRAPLDPPLEAPPGIPVTHLPGHAAASSWLEAEEATLLVVIDRAFAAGHDTLVWQLAWTLADHLDRRGRWDAWSRCAAAAADAARRSHAGPAVEADALRFLARARTQLGHPGAEEAYQRAMALFAEVGDLAGEARACLSYGRLLSAADRWAEAMVTDQRALHLMREAGHDRGVAAALNSVGWNHAQLGDYRSAIAFCTEAAELSEEVDHPMGLAAALDSLGYAHHHLGNHNEAVALYTRALQTYEQLGDRYYEAEVRTHLGDTHAAAGRPDEARAAWQSAWKILTALDHPDADELTARLTPPADDA</sequence>
<dbReference type="SMART" id="SM00862">
    <property type="entry name" value="Trans_reg_C"/>
    <property type="match status" value="1"/>
</dbReference>
<dbReference type="Pfam" id="PF00931">
    <property type="entry name" value="NB-ARC"/>
    <property type="match status" value="1"/>
</dbReference>
<dbReference type="SUPFAM" id="SSF46894">
    <property type="entry name" value="C-terminal effector domain of the bipartite response regulators"/>
    <property type="match status" value="1"/>
</dbReference>
<feature type="repeat" description="TPR" evidence="5">
    <location>
        <begin position="864"/>
        <end position="897"/>
    </location>
</feature>
<dbReference type="InterPro" id="IPR016032">
    <property type="entry name" value="Sig_transdc_resp-reg_C-effctor"/>
</dbReference>
<dbReference type="SUPFAM" id="SSF48452">
    <property type="entry name" value="TPR-like"/>
    <property type="match status" value="2"/>
</dbReference>
<reference evidence="9 10" key="1">
    <citation type="submission" date="2021-01" db="EMBL/GenBank/DDBJ databases">
        <title>Actinoplanes sp. nov. LDG1-06 isolated from lichen.</title>
        <authorList>
            <person name="Saeng-In P."/>
            <person name="Phongsopitanun W."/>
            <person name="Kanchanasin P."/>
            <person name="Yuki M."/>
            <person name="Kudo T."/>
            <person name="Ohkuma M."/>
            <person name="Tanasupawat S."/>
        </authorList>
    </citation>
    <scope>NUCLEOTIDE SEQUENCE [LARGE SCALE GENOMIC DNA]</scope>
    <source>
        <strain evidence="9 10">LDG1-06</strain>
    </source>
</reference>
<dbReference type="PANTHER" id="PTHR35807">
    <property type="entry name" value="TRANSCRIPTIONAL REGULATOR REDD-RELATED"/>
    <property type="match status" value="1"/>
</dbReference>
<dbReference type="RefSeq" id="WP_203381829.1">
    <property type="nucleotide sequence ID" value="NZ_JAENHP010000021.1"/>
</dbReference>
<evidence type="ECO:0000256" key="2">
    <source>
        <dbReference type="ARBA" id="ARBA00023015"/>
    </source>
</evidence>
<dbReference type="PROSITE" id="PS50005">
    <property type="entry name" value="TPR"/>
    <property type="match status" value="1"/>
</dbReference>
<dbReference type="Pfam" id="PF13181">
    <property type="entry name" value="TPR_8"/>
    <property type="match status" value="1"/>
</dbReference>
<dbReference type="InterPro" id="IPR051677">
    <property type="entry name" value="AfsR-DnrI-RedD_regulator"/>
</dbReference>
<dbReference type="InterPro" id="IPR001867">
    <property type="entry name" value="OmpR/PhoB-type_DNA-bd"/>
</dbReference>
<evidence type="ECO:0000313" key="10">
    <source>
        <dbReference type="Proteomes" id="UP000632138"/>
    </source>
</evidence>
<evidence type="ECO:0000256" key="4">
    <source>
        <dbReference type="ARBA" id="ARBA00023163"/>
    </source>
</evidence>
<feature type="domain" description="Bacterial transcriptional activator" evidence="8">
    <location>
        <begin position="88"/>
        <end position="233"/>
    </location>
</feature>
<dbReference type="Gene3D" id="1.25.40.10">
    <property type="entry name" value="Tetratricopeptide repeat domain"/>
    <property type="match status" value="2"/>
</dbReference>
<dbReference type="SMART" id="SM00028">
    <property type="entry name" value="TPR"/>
    <property type="match status" value="5"/>
</dbReference>
<comment type="similarity">
    <text evidence="1">Belongs to the AfsR/DnrI/RedD regulatory family.</text>
</comment>
<evidence type="ECO:0000256" key="1">
    <source>
        <dbReference type="ARBA" id="ARBA00005820"/>
    </source>
</evidence>
<feature type="domain" description="OmpR/PhoB-type" evidence="7">
    <location>
        <begin position="13"/>
        <end position="81"/>
    </location>
</feature>
<evidence type="ECO:0000259" key="7">
    <source>
        <dbReference type="SMART" id="SM00862"/>
    </source>
</evidence>
<protein>
    <submittedName>
        <fullName evidence="9">Tetratricopeptide repeat protein</fullName>
    </submittedName>
</protein>
<feature type="region of interest" description="Disordered" evidence="6">
    <location>
        <begin position="238"/>
        <end position="264"/>
    </location>
</feature>
<dbReference type="InterPro" id="IPR027417">
    <property type="entry name" value="P-loop_NTPase"/>
</dbReference>
<comment type="caution">
    <text evidence="9">The sequence shown here is derived from an EMBL/GenBank/DDBJ whole genome shotgun (WGS) entry which is preliminary data.</text>
</comment>
<gene>
    <name evidence="9" type="ORF">JIG36_40580</name>
</gene>
<evidence type="ECO:0000259" key="8">
    <source>
        <dbReference type="SMART" id="SM01043"/>
    </source>
</evidence>
<dbReference type="EMBL" id="JAENHP010000021">
    <property type="protein sequence ID" value="MBM2621820.1"/>
    <property type="molecule type" value="Genomic_DNA"/>
</dbReference>
<keyword evidence="10" id="KW-1185">Reference proteome</keyword>
<dbReference type="InterPro" id="IPR002182">
    <property type="entry name" value="NB-ARC"/>
</dbReference>
<dbReference type="Gene3D" id="3.40.50.300">
    <property type="entry name" value="P-loop containing nucleotide triphosphate hydrolases"/>
    <property type="match status" value="1"/>
</dbReference>
<evidence type="ECO:0000256" key="3">
    <source>
        <dbReference type="ARBA" id="ARBA00023125"/>
    </source>
</evidence>
<name>A0ABS2APW4_9ACTN</name>
<proteinExistence type="inferred from homology"/>
<dbReference type="Pfam" id="PF03704">
    <property type="entry name" value="BTAD"/>
    <property type="match status" value="1"/>
</dbReference>
<dbReference type="Pfam" id="PF13424">
    <property type="entry name" value="TPR_12"/>
    <property type="match status" value="1"/>
</dbReference>
<evidence type="ECO:0000256" key="6">
    <source>
        <dbReference type="SAM" id="MobiDB-lite"/>
    </source>
</evidence>
<dbReference type="CDD" id="cd15831">
    <property type="entry name" value="BTAD"/>
    <property type="match status" value="1"/>
</dbReference>
<organism evidence="9 10">
    <name type="scientific">Paractinoplanes ovalisporus</name>
    <dbReference type="NCBI Taxonomy" id="2810368"/>
    <lineage>
        <taxon>Bacteria</taxon>
        <taxon>Bacillati</taxon>
        <taxon>Actinomycetota</taxon>
        <taxon>Actinomycetes</taxon>
        <taxon>Micromonosporales</taxon>
        <taxon>Micromonosporaceae</taxon>
        <taxon>Paractinoplanes</taxon>
    </lineage>
</organism>